<keyword evidence="1" id="KW-0175">Coiled coil</keyword>
<dbReference type="InParanoid" id="T0R9A6"/>
<accession>T0R9A6</accession>
<feature type="coiled-coil region" evidence="1">
    <location>
        <begin position="24"/>
        <end position="51"/>
    </location>
</feature>
<dbReference type="Proteomes" id="UP000030762">
    <property type="component" value="Unassembled WGS sequence"/>
</dbReference>
<dbReference type="EMBL" id="JH767192">
    <property type="protein sequence ID" value="EQC28728.1"/>
    <property type="molecule type" value="Genomic_DNA"/>
</dbReference>
<gene>
    <name evidence="3" type="ORF">SDRG_13602</name>
</gene>
<dbReference type="GeneID" id="19954329"/>
<dbReference type="RefSeq" id="XP_008617920.1">
    <property type="nucleotide sequence ID" value="XM_008619698.1"/>
</dbReference>
<name>T0R9A6_SAPDV</name>
<reference evidence="3 4" key="1">
    <citation type="submission" date="2012-04" db="EMBL/GenBank/DDBJ databases">
        <title>The Genome Sequence of Saprolegnia declina VS20.</title>
        <authorList>
            <consortium name="The Broad Institute Genome Sequencing Platform"/>
            <person name="Russ C."/>
            <person name="Nusbaum C."/>
            <person name="Tyler B."/>
            <person name="van West P."/>
            <person name="Dieguez-Uribeondo J."/>
            <person name="de Bruijn I."/>
            <person name="Tripathy S."/>
            <person name="Jiang R."/>
            <person name="Young S.K."/>
            <person name="Zeng Q."/>
            <person name="Gargeya S."/>
            <person name="Fitzgerald M."/>
            <person name="Haas B."/>
            <person name="Abouelleil A."/>
            <person name="Alvarado L."/>
            <person name="Arachchi H.M."/>
            <person name="Berlin A."/>
            <person name="Chapman S.B."/>
            <person name="Goldberg J."/>
            <person name="Griggs A."/>
            <person name="Gujja S."/>
            <person name="Hansen M."/>
            <person name="Howarth C."/>
            <person name="Imamovic A."/>
            <person name="Larimer J."/>
            <person name="McCowen C."/>
            <person name="Montmayeur A."/>
            <person name="Murphy C."/>
            <person name="Neiman D."/>
            <person name="Pearson M."/>
            <person name="Priest M."/>
            <person name="Roberts A."/>
            <person name="Saif S."/>
            <person name="Shea T."/>
            <person name="Sisk P."/>
            <person name="Sykes S."/>
            <person name="Wortman J."/>
            <person name="Nusbaum C."/>
            <person name="Birren B."/>
        </authorList>
    </citation>
    <scope>NUCLEOTIDE SEQUENCE [LARGE SCALE GENOMIC DNA]</scope>
    <source>
        <strain evidence="3 4">VS20</strain>
    </source>
</reference>
<organism evidence="3 4">
    <name type="scientific">Saprolegnia diclina (strain VS20)</name>
    <dbReference type="NCBI Taxonomy" id="1156394"/>
    <lineage>
        <taxon>Eukaryota</taxon>
        <taxon>Sar</taxon>
        <taxon>Stramenopiles</taxon>
        <taxon>Oomycota</taxon>
        <taxon>Saprolegniomycetes</taxon>
        <taxon>Saprolegniales</taxon>
        <taxon>Saprolegniaceae</taxon>
        <taxon>Saprolegnia</taxon>
    </lineage>
</organism>
<evidence type="ECO:0000313" key="3">
    <source>
        <dbReference type="EMBL" id="EQC28728.1"/>
    </source>
</evidence>
<dbReference type="AlphaFoldDB" id="T0R9A6"/>
<sequence>MSDAALEIEDLNVRAGADTRLWCKVRLTQKARDLERDLDVAMEMIKATEKMAQEERDLLHLYSKPFLAANFAHRVCAGWTVENGASFEALILAAFADSEAFEHLRSVSMQHPSILIRLGGLQQINPMEGYSEQLLRKQQERATIAIDDDDDGDENAAPASSSTRPRVKTGGIVGRYARRL</sequence>
<feature type="region of interest" description="Disordered" evidence="2">
    <location>
        <begin position="144"/>
        <end position="168"/>
    </location>
</feature>
<protein>
    <submittedName>
        <fullName evidence="3">Uncharacterized protein</fullName>
    </submittedName>
</protein>
<proteinExistence type="predicted"/>
<evidence type="ECO:0000256" key="2">
    <source>
        <dbReference type="SAM" id="MobiDB-lite"/>
    </source>
</evidence>
<evidence type="ECO:0000313" key="4">
    <source>
        <dbReference type="Proteomes" id="UP000030762"/>
    </source>
</evidence>
<dbReference type="VEuPathDB" id="FungiDB:SDRG_13602"/>
<evidence type="ECO:0000256" key="1">
    <source>
        <dbReference type="SAM" id="Coils"/>
    </source>
</evidence>
<keyword evidence="4" id="KW-1185">Reference proteome</keyword>